<reference evidence="1 2" key="1">
    <citation type="journal article" date="2007" name="Virology">
        <title>Sequence and annotation of the 369-kb NY-2A and the 345-kb AR158 viruses that infect Chlorella NC64A.</title>
        <authorList>
            <person name="Fitzgerald L.A."/>
            <person name="Graves M.V."/>
            <person name="Li X."/>
            <person name="Feldblyum T."/>
            <person name="Nierman W.C."/>
            <person name="Van Etten J.L."/>
        </authorList>
    </citation>
    <scope>NUCLEOTIDE SEQUENCE [LARGE SCALE GENOMIC DNA]</scope>
    <source>
        <strain evidence="1 2">NY-2A</strain>
    </source>
</reference>
<organismHost>
    <name type="scientific">Chlorella</name>
    <dbReference type="NCBI Taxonomy" id="3071"/>
</organismHost>
<protein>
    <submittedName>
        <fullName evidence="1">Uncharacterized protein b301L</fullName>
    </submittedName>
</protein>
<dbReference type="Proteomes" id="UP000202419">
    <property type="component" value="Segment"/>
</dbReference>
<evidence type="ECO:0000313" key="2">
    <source>
        <dbReference type="Proteomes" id="UP000202419"/>
    </source>
</evidence>
<organism evidence="1 2">
    <name type="scientific">Paramecium bursaria Chlorella virus NY2A</name>
    <name type="common">PBCV-NY2A</name>
    <dbReference type="NCBI Taxonomy" id="46021"/>
    <lineage>
        <taxon>Viruses</taxon>
        <taxon>Varidnaviria</taxon>
        <taxon>Bamfordvirae</taxon>
        <taxon>Nucleocytoviricota</taxon>
        <taxon>Megaviricetes</taxon>
        <taxon>Algavirales</taxon>
        <taxon>Phycodnaviridae</taxon>
        <taxon>Chlorovirus</taxon>
        <taxon>Chlorovirus americanus</taxon>
    </lineage>
</organism>
<dbReference type="RefSeq" id="YP_001497497.1">
    <property type="nucleotide sequence ID" value="NC_009898.1"/>
</dbReference>
<accession>A7IWH6</accession>
<proteinExistence type="predicted"/>
<dbReference type="KEGG" id="vg:5659187"/>
<dbReference type="EMBL" id="DQ491002">
    <property type="protein sequence ID" value="ABT14700.1"/>
    <property type="molecule type" value="Genomic_DNA"/>
</dbReference>
<name>A7IWH6_PBCVN</name>
<gene>
    <name evidence="1" type="primary">b301L</name>
    <name evidence="1" type="ORF">NY2A_b301L</name>
</gene>
<sequence length="78" mass="9721">MICVVLPYFIIADFLKIRIRRHVRFIDFPSEFFFSRIDREYQTFHRIIDREIIEFSNASVWLSNLFRRWCIHTTHNKV</sequence>
<evidence type="ECO:0000313" key="1">
    <source>
        <dbReference type="EMBL" id="ABT14700.1"/>
    </source>
</evidence>
<dbReference type="GeneID" id="5659187"/>
<keyword evidence="2" id="KW-1185">Reference proteome</keyword>